<evidence type="ECO:0000256" key="1">
    <source>
        <dbReference type="SAM" id="Phobius"/>
    </source>
</evidence>
<feature type="transmembrane region" description="Helical" evidence="1">
    <location>
        <begin position="273"/>
        <end position="295"/>
    </location>
</feature>
<protein>
    <submittedName>
        <fullName evidence="2">Uncharacterized protein</fullName>
    </submittedName>
</protein>
<keyword evidence="1" id="KW-0812">Transmembrane</keyword>
<gene>
    <name evidence="2" type="ORF">DRW41_10170</name>
</gene>
<keyword evidence="3" id="KW-1185">Reference proteome</keyword>
<dbReference type="RefSeq" id="WP_115451872.1">
    <property type="nucleotide sequence ID" value="NZ_QNQT01000003.1"/>
</dbReference>
<sequence>MDFSYKNEILSLKAFEQTFKELKEVNPEVGNNIEASLRASVAESHQLIEQANSIPELHLALLKEQTTIQAQNSQYLSITDEINQKKIVLLEFKPKVYHEFMDEVESEIGRYFSRKAQVISAEIKTDGSWYSGLRDSAKKGGGSLINATIKGINTVTKEFNKKEIFSDDIKVDSQTIVERLLAKHLDNKEVSKDIGEIFTRASKSYEKKWSEKIMASRPNLKRLSAFSLAHSSISALKLNFQLGATEQVLATSIGAAIIGVASLAAGWHTLTYAMLTVFPPLAVFAAIVTIATGILTKEKAIEKRQAEAKEAINRYYQYFIQQLYTYKMPSLGYRSISLYMEEVGENIVAAALKEWEKGYFENISLEHFRSLNQAFVTHLMYVNEAIDELD</sequence>
<accession>A0A3D8GRE4</accession>
<name>A0A3D8GRE4_9BACI</name>
<organism evidence="2 3">
    <name type="scientific">Neobacillus piezotolerans</name>
    <dbReference type="NCBI Taxonomy" id="2259171"/>
    <lineage>
        <taxon>Bacteria</taxon>
        <taxon>Bacillati</taxon>
        <taxon>Bacillota</taxon>
        <taxon>Bacilli</taxon>
        <taxon>Bacillales</taxon>
        <taxon>Bacillaceae</taxon>
        <taxon>Neobacillus</taxon>
    </lineage>
</organism>
<evidence type="ECO:0000313" key="3">
    <source>
        <dbReference type="Proteomes" id="UP000257144"/>
    </source>
</evidence>
<keyword evidence="1" id="KW-1133">Transmembrane helix</keyword>
<dbReference type="OrthoDB" id="2520160at2"/>
<proteinExistence type="predicted"/>
<keyword evidence="1" id="KW-0472">Membrane</keyword>
<feature type="transmembrane region" description="Helical" evidence="1">
    <location>
        <begin position="248"/>
        <end position="267"/>
    </location>
</feature>
<dbReference type="EMBL" id="QNQT01000003">
    <property type="protein sequence ID" value="RDU37044.1"/>
    <property type="molecule type" value="Genomic_DNA"/>
</dbReference>
<dbReference type="AlphaFoldDB" id="A0A3D8GRE4"/>
<dbReference type="Proteomes" id="UP000257144">
    <property type="component" value="Unassembled WGS sequence"/>
</dbReference>
<comment type="caution">
    <text evidence="2">The sequence shown here is derived from an EMBL/GenBank/DDBJ whole genome shotgun (WGS) entry which is preliminary data.</text>
</comment>
<reference evidence="2 3" key="1">
    <citation type="submission" date="2018-07" db="EMBL/GenBank/DDBJ databases">
        <title>Bacillus sp. YLB-04 draft genome sequence.</title>
        <authorList>
            <person name="Yu L."/>
            <person name="Tang X."/>
        </authorList>
    </citation>
    <scope>NUCLEOTIDE SEQUENCE [LARGE SCALE GENOMIC DNA]</scope>
    <source>
        <strain evidence="2 3">YLB-04</strain>
    </source>
</reference>
<evidence type="ECO:0000313" key="2">
    <source>
        <dbReference type="EMBL" id="RDU37044.1"/>
    </source>
</evidence>